<keyword evidence="8" id="KW-0665">Pyrimidine biosynthesis</keyword>
<dbReference type="PROSITE" id="PS00912">
    <property type="entry name" value="DHODEHASE_2"/>
    <property type="match status" value="1"/>
</dbReference>
<name>A0A0W8E592_9ZZZZ</name>
<evidence type="ECO:0000256" key="4">
    <source>
        <dbReference type="ARBA" id="ARBA00008008"/>
    </source>
</evidence>
<comment type="similarity">
    <text evidence="4">Belongs to the dihydroorotate dehydrogenase family. Type 1 subfamily.</text>
</comment>
<evidence type="ECO:0000256" key="3">
    <source>
        <dbReference type="ARBA" id="ARBA00004725"/>
    </source>
</evidence>
<dbReference type="NCBIfam" id="NF005574">
    <property type="entry name" value="PRK07259.1"/>
    <property type="match status" value="1"/>
</dbReference>
<comment type="pathway">
    <text evidence="3">Pyrimidine metabolism; UMP biosynthesis via de novo pathway.</text>
</comment>
<evidence type="ECO:0000313" key="11">
    <source>
        <dbReference type="EMBL" id="KUG03831.1"/>
    </source>
</evidence>
<dbReference type="PANTHER" id="PTHR48109">
    <property type="entry name" value="DIHYDROOROTATE DEHYDROGENASE (QUINONE), MITOCHONDRIAL-RELATED"/>
    <property type="match status" value="1"/>
</dbReference>
<reference evidence="11" key="1">
    <citation type="journal article" date="2015" name="Proc. Natl. Acad. Sci. U.S.A.">
        <title>Networks of energetic and metabolic interactions define dynamics in microbial communities.</title>
        <authorList>
            <person name="Embree M."/>
            <person name="Liu J.K."/>
            <person name="Al-Bassam M.M."/>
            <person name="Zengler K."/>
        </authorList>
    </citation>
    <scope>NUCLEOTIDE SEQUENCE</scope>
</reference>
<comment type="caution">
    <text evidence="11">The sequence shown here is derived from an EMBL/GenBank/DDBJ whole genome shotgun (WGS) entry which is preliminary data.</text>
</comment>
<keyword evidence="7" id="KW-0288">FMN</keyword>
<evidence type="ECO:0000259" key="10">
    <source>
        <dbReference type="Pfam" id="PF01180"/>
    </source>
</evidence>
<proteinExistence type="inferred from homology"/>
<keyword evidence="6" id="KW-0285">Flavoprotein</keyword>
<dbReference type="InterPro" id="IPR024920">
    <property type="entry name" value="Dihydroorotate_DH_1"/>
</dbReference>
<dbReference type="NCBIfam" id="TIGR01037">
    <property type="entry name" value="pyrD_sub1_fam"/>
    <property type="match status" value="1"/>
</dbReference>
<dbReference type="Pfam" id="PF01180">
    <property type="entry name" value="DHO_dh"/>
    <property type="match status" value="1"/>
</dbReference>
<evidence type="ECO:0000256" key="7">
    <source>
        <dbReference type="ARBA" id="ARBA00022643"/>
    </source>
</evidence>
<dbReference type="GO" id="GO:0006207">
    <property type="term" value="P:'de novo' pyrimidine nucleobase biosynthetic process"/>
    <property type="evidence" value="ECO:0007669"/>
    <property type="project" value="InterPro"/>
</dbReference>
<evidence type="ECO:0000256" key="5">
    <source>
        <dbReference type="ARBA" id="ARBA00022490"/>
    </source>
</evidence>
<gene>
    <name evidence="11" type="ORF">ASZ90_018793</name>
</gene>
<dbReference type="InterPro" id="IPR012135">
    <property type="entry name" value="Dihydroorotate_DH_1_2"/>
</dbReference>
<dbReference type="GO" id="GO:1990663">
    <property type="term" value="F:dihydroorotate dehydrogenase (fumarate) activity"/>
    <property type="evidence" value="ECO:0007669"/>
    <property type="project" value="UniProtKB-EC"/>
</dbReference>
<accession>A0A0W8E592</accession>
<dbReference type="GO" id="GO:0005737">
    <property type="term" value="C:cytoplasm"/>
    <property type="evidence" value="ECO:0007669"/>
    <property type="project" value="UniProtKB-SubCell"/>
</dbReference>
<comment type="cofactor">
    <cofactor evidence="1">
        <name>FMN</name>
        <dbReference type="ChEBI" id="CHEBI:58210"/>
    </cofactor>
</comment>
<dbReference type="PIRSF" id="PIRSF000164">
    <property type="entry name" value="DHO_oxidase"/>
    <property type="match status" value="1"/>
</dbReference>
<dbReference type="HAMAP" id="MF_00224">
    <property type="entry name" value="DHO_dh_type1"/>
    <property type="match status" value="1"/>
</dbReference>
<organism evidence="11">
    <name type="scientific">hydrocarbon metagenome</name>
    <dbReference type="NCBI Taxonomy" id="938273"/>
    <lineage>
        <taxon>unclassified sequences</taxon>
        <taxon>metagenomes</taxon>
        <taxon>ecological metagenomes</taxon>
    </lineage>
</organism>
<dbReference type="Gene3D" id="3.20.20.70">
    <property type="entry name" value="Aldolase class I"/>
    <property type="match status" value="1"/>
</dbReference>
<feature type="domain" description="Dihydroorotate dehydrogenase catalytic" evidence="10">
    <location>
        <begin position="5"/>
        <end position="284"/>
    </location>
</feature>
<keyword evidence="5" id="KW-0963">Cytoplasm</keyword>
<dbReference type="UniPathway" id="UPA00070"/>
<evidence type="ECO:0000256" key="2">
    <source>
        <dbReference type="ARBA" id="ARBA00004496"/>
    </source>
</evidence>
<dbReference type="AlphaFoldDB" id="A0A0W8E592"/>
<evidence type="ECO:0000256" key="9">
    <source>
        <dbReference type="ARBA" id="ARBA00023002"/>
    </source>
</evidence>
<evidence type="ECO:0000256" key="8">
    <source>
        <dbReference type="ARBA" id="ARBA00022975"/>
    </source>
</evidence>
<dbReference type="CDD" id="cd04740">
    <property type="entry name" value="DHOD_1B_like"/>
    <property type="match status" value="1"/>
</dbReference>
<comment type="subcellular location">
    <subcellularLocation>
        <location evidence="2">Cytoplasm</location>
    </subcellularLocation>
</comment>
<dbReference type="InterPro" id="IPR001295">
    <property type="entry name" value="Dihydroorotate_DH_CS"/>
</dbReference>
<dbReference type="InterPro" id="IPR005720">
    <property type="entry name" value="Dihydroorotate_DH_cat"/>
</dbReference>
<evidence type="ECO:0000256" key="1">
    <source>
        <dbReference type="ARBA" id="ARBA00001917"/>
    </source>
</evidence>
<keyword evidence="9 11" id="KW-0560">Oxidoreductase</keyword>
<dbReference type="PANTHER" id="PTHR48109:SF1">
    <property type="entry name" value="DIHYDROOROTATE DEHYDROGENASE (FUMARATE)"/>
    <property type="match status" value="1"/>
</dbReference>
<dbReference type="InterPro" id="IPR013785">
    <property type="entry name" value="Aldolase_TIM"/>
</dbReference>
<evidence type="ECO:0000256" key="6">
    <source>
        <dbReference type="ARBA" id="ARBA00022630"/>
    </source>
</evidence>
<dbReference type="InterPro" id="IPR050074">
    <property type="entry name" value="DHO_dehydrogenase"/>
</dbReference>
<dbReference type="SUPFAM" id="SSF51395">
    <property type="entry name" value="FMN-linked oxidoreductases"/>
    <property type="match status" value="1"/>
</dbReference>
<dbReference type="PROSITE" id="PS00911">
    <property type="entry name" value="DHODEHASE_1"/>
    <property type="match status" value="1"/>
</dbReference>
<dbReference type="InterPro" id="IPR033888">
    <property type="entry name" value="DHOD_1B"/>
</dbReference>
<sequence length="303" mass="31975">MVDMSVNLGGLKMQNPVAVASGTFGYGREYQDYVDISKIGAVIVKGTTLEERYGNSAPRIYETPAGMLNAIGLENPGIDVFLNDYLPSLIQDRVTVVANIAGNTVDEYALLSRKIEKHPGIAGIELNISCPNVKQGGMQFGTDPDLVKQVVQAVKSETTLPVIPKLSPNVTDIVSIAKAARDGGADALSMINTLMGLAVDIDRRRPVLGNVFGGLSGPAIKPVALRMIYQVYKEVDLPILGGGGILNTRDALEFIMVGASAVSIGTGNFVNPCVAEEIACGLEKYVTEQGLKGINELVGAAVL</sequence>
<dbReference type="InterPro" id="IPR049622">
    <property type="entry name" value="Dihydroorotate_DH_I"/>
</dbReference>
<dbReference type="FunFam" id="3.20.20.70:FF:000027">
    <property type="entry name" value="Dihydropyrimidine dehydrogenase [NADP(+)]"/>
    <property type="match status" value="1"/>
</dbReference>
<dbReference type="GO" id="GO:0044205">
    <property type="term" value="P:'de novo' UMP biosynthetic process"/>
    <property type="evidence" value="ECO:0007669"/>
    <property type="project" value="UniProtKB-UniPathway"/>
</dbReference>
<protein>
    <submittedName>
        <fullName evidence="11">Dihydroorotate dehydrogenase, catalytic subunit</fullName>
        <ecNumber evidence="11">1.3.98.1</ecNumber>
    </submittedName>
</protein>
<dbReference type="EC" id="1.3.98.1" evidence="11"/>
<dbReference type="EMBL" id="LNQE01001867">
    <property type="protein sequence ID" value="KUG03831.1"/>
    <property type="molecule type" value="Genomic_DNA"/>
</dbReference>